<feature type="compositionally biased region" description="Basic and acidic residues" evidence="10">
    <location>
        <begin position="65"/>
        <end position="91"/>
    </location>
</feature>
<dbReference type="EMBL" id="MVBO01000346">
    <property type="protein sequence ID" value="OZJ01472.1"/>
    <property type="molecule type" value="Genomic_DNA"/>
</dbReference>
<evidence type="ECO:0000256" key="10">
    <source>
        <dbReference type="SAM" id="MobiDB-lite"/>
    </source>
</evidence>
<feature type="compositionally biased region" description="Basic and acidic residues" evidence="10">
    <location>
        <begin position="144"/>
        <end position="160"/>
    </location>
</feature>
<evidence type="ECO:0000256" key="4">
    <source>
        <dbReference type="ARBA" id="ARBA00007540"/>
    </source>
</evidence>
<evidence type="ECO:0000256" key="1">
    <source>
        <dbReference type="ARBA" id="ARBA00003975"/>
    </source>
</evidence>
<evidence type="ECO:0000313" key="13">
    <source>
        <dbReference type="Proteomes" id="UP000242875"/>
    </source>
</evidence>
<dbReference type="Proteomes" id="UP000242875">
    <property type="component" value="Unassembled WGS sequence"/>
</dbReference>
<evidence type="ECO:0000256" key="2">
    <source>
        <dbReference type="ARBA" id="ARBA00004123"/>
    </source>
</evidence>
<evidence type="ECO:0000256" key="9">
    <source>
        <dbReference type="ARBA" id="ARBA00023242"/>
    </source>
</evidence>
<feature type="compositionally biased region" description="Low complexity" evidence="10">
    <location>
        <begin position="52"/>
        <end position="64"/>
    </location>
</feature>
<accession>A0A261XSX8</accession>
<keyword evidence="9" id="KW-0539">Nucleus</keyword>
<sequence length="398" mass="45738">MSEQLAGFMNGHGPHQGALARSEPGDELNGQPGDSAGDQTPRDDSVDQLAQLLNISLSRNSESSLSERKEQHAAFRRPLEHSVQESQRARREEALRLQKRQRYGQLVNLRKLAEIKTSESESESETSEEEAELHIDLSTTSKRRMSDRTDDIDLDRDDKGPKKLREIETHARKSHREHQKSLYANKIMYAEHLTEVPEDLDINWYIVPCPVGKRCMVISGNGRTIARARSGRVIKIFQSPLPSGSKLYRGGPNKCCVLDCIFDEQALTFYILDMMAWNGAEFWDCDSEFRFNWMQTQLDELPLSTPRNKAASSLHLYQFHPLNFYLAQRDTLQQTLLTQFHFRLDGFLFYDKRTQYVMGETPLVGWVQLDRLYELFGVTRDPSWDASNGAFDVSMKVE</sequence>
<keyword evidence="6" id="KW-0813">Transport</keyword>
<feature type="region of interest" description="Disordered" evidence="10">
    <location>
        <begin position="1"/>
        <end position="91"/>
    </location>
</feature>
<dbReference type="Pfam" id="PF21974">
    <property type="entry name" value="SPN1_m3Gcap_bd"/>
    <property type="match status" value="1"/>
</dbReference>
<feature type="region of interest" description="Disordered" evidence="10">
    <location>
        <begin position="115"/>
        <end position="160"/>
    </location>
</feature>
<dbReference type="CDD" id="cd09232">
    <property type="entry name" value="Snurportin-1_C"/>
    <property type="match status" value="1"/>
</dbReference>
<evidence type="ECO:0000256" key="3">
    <source>
        <dbReference type="ARBA" id="ARBA00004496"/>
    </source>
</evidence>
<dbReference type="GO" id="GO:0005737">
    <property type="term" value="C:cytoplasm"/>
    <property type="evidence" value="ECO:0007669"/>
    <property type="project" value="UniProtKB-SubCell"/>
</dbReference>
<comment type="subcellular location">
    <subcellularLocation>
        <location evidence="3">Cytoplasm</location>
    </subcellularLocation>
    <subcellularLocation>
        <location evidence="2">Nucleus</location>
    </subcellularLocation>
</comment>
<evidence type="ECO:0000256" key="6">
    <source>
        <dbReference type="ARBA" id="ARBA00022448"/>
    </source>
</evidence>
<comment type="similarity">
    <text evidence="4">Belongs to the snurportin family.</text>
</comment>
<dbReference type="InterPro" id="IPR017336">
    <property type="entry name" value="Snurportin-1"/>
</dbReference>
<dbReference type="GO" id="GO:0005634">
    <property type="term" value="C:nucleus"/>
    <property type="evidence" value="ECO:0007669"/>
    <property type="project" value="UniProtKB-SubCell"/>
</dbReference>
<name>A0A261XSX8_9FUNG</name>
<dbReference type="GO" id="GO:0003723">
    <property type="term" value="F:RNA binding"/>
    <property type="evidence" value="ECO:0007669"/>
    <property type="project" value="UniProtKB-KW"/>
</dbReference>
<comment type="caution">
    <text evidence="12">The sequence shown here is derived from an EMBL/GenBank/DDBJ whole genome shotgun (WGS) entry which is preliminary data.</text>
</comment>
<protein>
    <recommendedName>
        <fullName evidence="5">Snurportin-1</fullName>
    </recommendedName>
</protein>
<evidence type="ECO:0000256" key="8">
    <source>
        <dbReference type="ARBA" id="ARBA00022884"/>
    </source>
</evidence>
<reference evidence="12 13" key="1">
    <citation type="journal article" date="2017" name="Mycologia">
        <title>Bifiguratus adelaidae, gen. et sp. nov., a new member of Mucoromycotina in endophytic and soil-dwelling habitats.</title>
        <authorList>
            <person name="Torres-Cruz T.J."/>
            <person name="Billingsley Tobias T.L."/>
            <person name="Almatruk M."/>
            <person name="Hesse C."/>
            <person name="Kuske C.R."/>
            <person name="Desiro A."/>
            <person name="Benucci G.M."/>
            <person name="Bonito G."/>
            <person name="Stajich J.E."/>
            <person name="Dunlap C."/>
            <person name="Arnold A.E."/>
            <person name="Porras-Alfaro A."/>
        </authorList>
    </citation>
    <scope>NUCLEOTIDE SEQUENCE [LARGE SCALE GENOMIC DNA]</scope>
    <source>
        <strain evidence="12 13">AZ0501</strain>
    </source>
</reference>
<evidence type="ECO:0000256" key="5">
    <source>
        <dbReference type="ARBA" id="ARBA00016034"/>
    </source>
</evidence>
<evidence type="ECO:0000259" key="11">
    <source>
        <dbReference type="Pfam" id="PF21974"/>
    </source>
</evidence>
<dbReference type="PANTHER" id="PTHR13403">
    <property type="entry name" value="SNURPORTIN1 RNUT1 PROTEIN RNA, U TRANSPORTER 1"/>
    <property type="match status" value="1"/>
</dbReference>
<evidence type="ECO:0000313" key="12">
    <source>
        <dbReference type="EMBL" id="OZJ01472.1"/>
    </source>
</evidence>
<dbReference type="InterPro" id="IPR047857">
    <property type="entry name" value="Snurportin1_C"/>
</dbReference>
<dbReference type="SUPFAM" id="SSF56091">
    <property type="entry name" value="DNA ligase/mRNA capping enzyme, catalytic domain"/>
    <property type="match status" value="1"/>
</dbReference>
<keyword evidence="7" id="KW-0963">Cytoplasm</keyword>
<keyword evidence="8" id="KW-0694">RNA-binding</keyword>
<feature type="domain" description="Snurportin-1 m3G cap-binding" evidence="11">
    <location>
        <begin position="186"/>
        <end position="367"/>
    </location>
</feature>
<dbReference type="GO" id="GO:0061015">
    <property type="term" value="P:snRNA import into nucleus"/>
    <property type="evidence" value="ECO:0007669"/>
    <property type="project" value="InterPro"/>
</dbReference>
<dbReference type="Gene3D" id="3.30.470.30">
    <property type="entry name" value="DNA ligase/mRNA capping enzyme"/>
    <property type="match status" value="1"/>
</dbReference>
<keyword evidence="13" id="KW-1185">Reference proteome</keyword>
<evidence type="ECO:0000256" key="7">
    <source>
        <dbReference type="ARBA" id="ARBA00022490"/>
    </source>
</evidence>
<dbReference type="PANTHER" id="PTHR13403:SF6">
    <property type="entry name" value="SNURPORTIN-1"/>
    <property type="match status" value="1"/>
</dbReference>
<gene>
    <name evidence="12" type="ORF">BZG36_05498</name>
</gene>
<dbReference type="AlphaFoldDB" id="A0A261XSX8"/>
<dbReference type="OrthoDB" id="10003593at2759"/>
<organism evidence="12 13">
    <name type="scientific">Bifiguratus adelaidae</name>
    <dbReference type="NCBI Taxonomy" id="1938954"/>
    <lineage>
        <taxon>Eukaryota</taxon>
        <taxon>Fungi</taxon>
        <taxon>Fungi incertae sedis</taxon>
        <taxon>Mucoromycota</taxon>
        <taxon>Mucoromycotina</taxon>
        <taxon>Endogonomycetes</taxon>
        <taxon>Endogonales</taxon>
        <taxon>Endogonales incertae sedis</taxon>
        <taxon>Bifiguratus</taxon>
    </lineage>
</organism>
<proteinExistence type="inferred from homology"/>
<comment type="function">
    <text evidence="1">Functions as an U snRNP-specific nuclear import adapter. Involved in the trimethylguanosine (m3G)-cap-dependent nuclear import of U snRNPs. Binds specifically to the terminal m3G-cap U snRNAs.</text>
</comment>
<feature type="compositionally biased region" description="Acidic residues" evidence="10">
    <location>
        <begin position="120"/>
        <end position="131"/>
    </location>
</feature>